<dbReference type="SUPFAM" id="SSF56601">
    <property type="entry name" value="beta-lactamase/transpeptidase-like"/>
    <property type="match status" value="1"/>
</dbReference>
<dbReference type="PANTHER" id="PTHR35333">
    <property type="entry name" value="BETA-LACTAMASE"/>
    <property type="match status" value="1"/>
</dbReference>
<dbReference type="RefSeq" id="WP_125229910.1">
    <property type="nucleotide sequence ID" value="NZ_RWJI01000001.1"/>
</dbReference>
<evidence type="ECO:0000256" key="1">
    <source>
        <dbReference type="ARBA" id="ARBA00001526"/>
    </source>
</evidence>
<dbReference type="OrthoDB" id="108135at2"/>
<dbReference type="GO" id="GO:0030655">
    <property type="term" value="P:beta-lactam antibiotic catabolic process"/>
    <property type="evidence" value="ECO:0007669"/>
    <property type="project" value="InterPro"/>
</dbReference>
<dbReference type="InterPro" id="IPR045155">
    <property type="entry name" value="Beta-lactam_cat"/>
</dbReference>
<organism evidence="4 5">
    <name type="scientific">Sphingorhabdus wooponensis</name>
    <dbReference type="NCBI Taxonomy" id="940136"/>
    <lineage>
        <taxon>Bacteria</taxon>
        <taxon>Pseudomonadati</taxon>
        <taxon>Pseudomonadota</taxon>
        <taxon>Alphaproteobacteria</taxon>
        <taxon>Sphingomonadales</taxon>
        <taxon>Sphingomonadaceae</taxon>
        <taxon>Sphingorhabdus</taxon>
    </lineage>
</organism>
<dbReference type="EMBL" id="RWJI01000001">
    <property type="protein sequence ID" value="RRQ51894.1"/>
    <property type="molecule type" value="Genomic_DNA"/>
</dbReference>
<dbReference type="AlphaFoldDB" id="A0A3R8Q8X8"/>
<evidence type="ECO:0000313" key="5">
    <source>
        <dbReference type="Proteomes" id="UP000268553"/>
    </source>
</evidence>
<dbReference type="InterPro" id="IPR012338">
    <property type="entry name" value="Beta-lactam/transpept-like"/>
</dbReference>
<accession>A0A3R8Q8X8</accession>
<feature type="chain" id="PRO_5018757687" description="Beta-lactamase class A catalytic domain-containing protein" evidence="2">
    <location>
        <begin position="23"/>
        <end position="437"/>
    </location>
</feature>
<keyword evidence="2" id="KW-0732">Signal</keyword>
<comment type="catalytic activity">
    <reaction evidence="1">
        <text>a beta-lactam + H2O = a substituted beta-amino acid</text>
        <dbReference type="Rhea" id="RHEA:20401"/>
        <dbReference type="ChEBI" id="CHEBI:15377"/>
        <dbReference type="ChEBI" id="CHEBI:35627"/>
        <dbReference type="ChEBI" id="CHEBI:140347"/>
        <dbReference type="EC" id="3.5.2.6"/>
    </reaction>
</comment>
<dbReference type="Pfam" id="PF13354">
    <property type="entry name" value="Beta-lactamase2"/>
    <property type="match status" value="1"/>
</dbReference>
<sequence length="437" mass="45967">MNRIILAVSIAALASVGAPVSAQTGAAPTPSAAKASGPLELRVEQLPAMLSGKVAATDFFAPSFLALVSEKQLKTLSDQFIAQYGQPLKVTSVAPNGPFSAVVMIEFERAIANAEIAVEAVAPNKVVGLVIKGFEVKGDSLAKVDAEFAALPGAAGYLIEKVAANGTRTQIAGRNVTQQFAIGSTFKLYVLAELASQVDAGRRKWSDVVPLTAISYSSPATQGWPRDTPVTLQTLATWMISISDNTATDALIGVLGREAIEKKLALVGHSNPDKALPLLTTVEAFALKTNPALRKAFETATEAQQRALLDEKAAELTYEKVNLVLLGSGPAAIDSIEWFATPVDIAALLHNMRGMNNETMLNIMAVNKGVSPASASKWAYLGYKGGSEPGVISMSYLAKSKAGDFYTVTGSWNNNAANVDNAVFANLMGRLLDNVAE</sequence>
<keyword evidence="5" id="KW-1185">Reference proteome</keyword>
<dbReference type="GO" id="GO:0008800">
    <property type="term" value="F:beta-lactamase activity"/>
    <property type="evidence" value="ECO:0007669"/>
    <property type="project" value="UniProtKB-EC"/>
</dbReference>
<name>A0A3R8Q8X8_9SPHN</name>
<gene>
    <name evidence="4" type="ORF">D7D48_03180</name>
</gene>
<dbReference type="InterPro" id="IPR000871">
    <property type="entry name" value="Beta-lactam_class-A"/>
</dbReference>
<feature type="signal peptide" evidence="2">
    <location>
        <begin position="1"/>
        <end position="22"/>
    </location>
</feature>
<evidence type="ECO:0000313" key="4">
    <source>
        <dbReference type="EMBL" id="RRQ51894.1"/>
    </source>
</evidence>
<dbReference type="Gene3D" id="3.40.710.10">
    <property type="entry name" value="DD-peptidase/beta-lactamase superfamily"/>
    <property type="match status" value="1"/>
</dbReference>
<feature type="domain" description="Beta-lactamase class A catalytic" evidence="3">
    <location>
        <begin position="170"/>
        <end position="269"/>
    </location>
</feature>
<evidence type="ECO:0000256" key="2">
    <source>
        <dbReference type="SAM" id="SignalP"/>
    </source>
</evidence>
<dbReference type="PANTHER" id="PTHR35333:SF5">
    <property type="entry name" value="CONSERVED LIPOPROTEIN LPQF-RELATED"/>
    <property type="match status" value="1"/>
</dbReference>
<dbReference type="Proteomes" id="UP000268553">
    <property type="component" value="Unassembled WGS sequence"/>
</dbReference>
<proteinExistence type="predicted"/>
<evidence type="ECO:0000259" key="3">
    <source>
        <dbReference type="Pfam" id="PF13354"/>
    </source>
</evidence>
<reference evidence="4 5" key="1">
    <citation type="submission" date="2018-12" db="EMBL/GenBank/DDBJ databases">
        <authorList>
            <person name="Kim S.-J."/>
            <person name="Jung G.-Y."/>
        </authorList>
    </citation>
    <scope>NUCLEOTIDE SEQUENCE [LARGE SCALE GENOMIC DNA]</scope>
    <source>
        <strain evidence="4 5">03SU3-P</strain>
    </source>
</reference>
<dbReference type="GO" id="GO:0046677">
    <property type="term" value="P:response to antibiotic"/>
    <property type="evidence" value="ECO:0007669"/>
    <property type="project" value="InterPro"/>
</dbReference>
<protein>
    <recommendedName>
        <fullName evidence="3">Beta-lactamase class A catalytic domain-containing protein</fullName>
    </recommendedName>
</protein>
<comment type="caution">
    <text evidence="4">The sequence shown here is derived from an EMBL/GenBank/DDBJ whole genome shotgun (WGS) entry which is preliminary data.</text>
</comment>